<proteinExistence type="predicted"/>
<name>A0A5K7YVN8_9BACT</name>
<gene>
    <name evidence="1" type="ORF">DSCA_64050</name>
</gene>
<reference evidence="1 2" key="1">
    <citation type="submission" date="2019-11" db="EMBL/GenBank/DDBJ databases">
        <title>Comparative genomics of hydrocarbon-degrading Desulfosarcina strains.</title>
        <authorList>
            <person name="Watanabe M."/>
            <person name="Kojima H."/>
            <person name="Fukui M."/>
        </authorList>
    </citation>
    <scope>NUCLEOTIDE SEQUENCE [LARGE SCALE GENOMIC DNA]</scope>
    <source>
        <strain evidence="1 2">PL12</strain>
    </source>
</reference>
<evidence type="ECO:0000313" key="2">
    <source>
        <dbReference type="Proteomes" id="UP000427906"/>
    </source>
</evidence>
<dbReference type="EMBL" id="AP021874">
    <property type="protein sequence ID" value="BBO72475.1"/>
    <property type="molecule type" value="Genomic_DNA"/>
</dbReference>
<dbReference type="Proteomes" id="UP000427906">
    <property type="component" value="Chromosome"/>
</dbReference>
<evidence type="ECO:0008006" key="3">
    <source>
        <dbReference type="Google" id="ProtNLM"/>
    </source>
</evidence>
<dbReference type="AlphaFoldDB" id="A0A5K7YVN8"/>
<dbReference type="KEGG" id="dalk:DSCA_64050"/>
<accession>A0A5K7YVN8</accession>
<evidence type="ECO:0000313" key="1">
    <source>
        <dbReference type="EMBL" id="BBO72475.1"/>
    </source>
</evidence>
<keyword evidence="2" id="KW-1185">Reference proteome</keyword>
<organism evidence="1 2">
    <name type="scientific">Desulfosarcina alkanivorans</name>
    <dbReference type="NCBI Taxonomy" id="571177"/>
    <lineage>
        <taxon>Bacteria</taxon>
        <taxon>Pseudomonadati</taxon>
        <taxon>Thermodesulfobacteriota</taxon>
        <taxon>Desulfobacteria</taxon>
        <taxon>Desulfobacterales</taxon>
        <taxon>Desulfosarcinaceae</taxon>
        <taxon>Desulfosarcina</taxon>
    </lineage>
</organism>
<protein>
    <recommendedName>
        <fullName evidence="3">Uracil-DNA glycosylase</fullName>
    </recommendedName>
</protein>
<sequence>MSNERVVCRKCRFYYITWDSRQPHGCKAMGFKSRRPPSLVVRKNTGHECLRYTPKDEADGNPP</sequence>